<evidence type="ECO:0000313" key="3">
    <source>
        <dbReference type="Proteomes" id="UP000292003"/>
    </source>
</evidence>
<keyword evidence="1" id="KW-1133">Transmembrane helix</keyword>
<dbReference type="RefSeq" id="WP_130476504.1">
    <property type="nucleotide sequence ID" value="NZ_SFCC01000008.1"/>
</dbReference>
<evidence type="ECO:0000256" key="1">
    <source>
        <dbReference type="SAM" id="Phobius"/>
    </source>
</evidence>
<proteinExistence type="predicted"/>
<feature type="transmembrane region" description="Helical" evidence="1">
    <location>
        <begin position="5"/>
        <end position="22"/>
    </location>
</feature>
<feature type="transmembrane region" description="Helical" evidence="1">
    <location>
        <begin position="42"/>
        <end position="62"/>
    </location>
</feature>
<reference evidence="2 3" key="1">
    <citation type="submission" date="2019-02" db="EMBL/GenBank/DDBJ databases">
        <title>Draft genome sequence of Amycolatopsis sp. 8-3EHSu isolated from roots of Suaeda maritima.</title>
        <authorList>
            <person name="Duangmal K."/>
            <person name="Chantavorakit T."/>
        </authorList>
    </citation>
    <scope>NUCLEOTIDE SEQUENCE [LARGE SCALE GENOMIC DNA]</scope>
    <source>
        <strain evidence="2 3">8-3EHSu</strain>
    </source>
</reference>
<dbReference type="AlphaFoldDB" id="A0A4Q7J7C0"/>
<gene>
    <name evidence="2" type="ORF">EWH70_17620</name>
</gene>
<keyword evidence="1" id="KW-0812">Transmembrane</keyword>
<protein>
    <submittedName>
        <fullName evidence="2">Uncharacterized protein</fullName>
    </submittedName>
</protein>
<dbReference type="Proteomes" id="UP000292003">
    <property type="component" value="Unassembled WGS sequence"/>
</dbReference>
<keyword evidence="1" id="KW-0472">Membrane</keyword>
<accession>A0A4Q7J7C0</accession>
<sequence>MKEIIGIILMVQGIGGFINRVAESTSKSWFVQLHILPDGMHIVASVLMAVLGAGLIIADIAASRKRKRVGN</sequence>
<dbReference type="OrthoDB" id="3638712at2"/>
<dbReference type="EMBL" id="SFCC01000008">
    <property type="protein sequence ID" value="RZQ62766.1"/>
    <property type="molecule type" value="Genomic_DNA"/>
</dbReference>
<comment type="caution">
    <text evidence="2">The sequence shown here is derived from an EMBL/GenBank/DDBJ whole genome shotgun (WGS) entry which is preliminary data.</text>
</comment>
<keyword evidence="3" id="KW-1185">Reference proteome</keyword>
<name>A0A4Q7J7C0_9PSEU</name>
<evidence type="ECO:0000313" key="2">
    <source>
        <dbReference type="EMBL" id="RZQ62766.1"/>
    </source>
</evidence>
<organism evidence="2 3">
    <name type="scientific">Amycolatopsis suaedae</name>
    <dbReference type="NCBI Taxonomy" id="2510978"/>
    <lineage>
        <taxon>Bacteria</taxon>
        <taxon>Bacillati</taxon>
        <taxon>Actinomycetota</taxon>
        <taxon>Actinomycetes</taxon>
        <taxon>Pseudonocardiales</taxon>
        <taxon>Pseudonocardiaceae</taxon>
        <taxon>Amycolatopsis</taxon>
    </lineage>
</organism>